<accession>A0A0F0IDS3</accession>
<comment type="caution">
    <text evidence="6">The sequence shown here is derived from an EMBL/GenBank/DDBJ whole genome shotgun (WGS) entry which is preliminary data.</text>
</comment>
<feature type="compositionally biased region" description="Polar residues" evidence="4">
    <location>
        <begin position="38"/>
        <end position="51"/>
    </location>
</feature>
<feature type="compositionally biased region" description="Polar residues" evidence="4">
    <location>
        <begin position="1"/>
        <end position="11"/>
    </location>
</feature>
<feature type="compositionally biased region" description="Polar residues" evidence="4">
    <location>
        <begin position="87"/>
        <end position="97"/>
    </location>
</feature>
<dbReference type="OrthoDB" id="10251744at2759"/>
<evidence type="ECO:0000259" key="5">
    <source>
        <dbReference type="Pfam" id="PF07989"/>
    </source>
</evidence>
<evidence type="ECO:0000256" key="1">
    <source>
        <dbReference type="ARBA" id="ARBA00004496"/>
    </source>
</evidence>
<sequence>MDTPSQMNTEMSWPHDLSSMTGSPKPSSHASRSKTPEPGSTSLVNPSSSLLQDLLKEQRATRGSRGTASEDMEDNGPRTPRTPGRSRANSQNQSQEEPGSDRQRKINNALAAGLKQPREMGMREMDQYISKMNKQNFDLKLEIFHRAQQMAAMEKKLERMLEMEEELQRMRDLEDELQELRDAEEDNQRLRESNEQLRQEIDKRDQAVTEAVELIYLLQPGLLRVMAQAQLLKRPILLPLWIFQNGHP</sequence>
<evidence type="ECO:0000256" key="2">
    <source>
        <dbReference type="ARBA" id="ARBA00022490"/>
    </source>
</evidence>
<dbReference type="STRING" id="1403190.A0A0F0IDS3"/>
<evidence type="ECO:0000256" key="3">
    <source>
        <dbReference type="SAM" id="Coils"/>
    </source>
</evidence>
<comment type="subcellular location">
    <subcellularLocation>
        <location evidence="1">Cytoplasm</location>
    </subcellularLocation>
</comment>
<dbReference type="AlphaFoldDB" id="A0A0F0IDS3"/>
<feature type="region of interest" description="Disordered" evidence="4">
    <location>
        <begin position="1"/>
        <end position="104"/>
    </location>
</feature>
<dbReference type="Pfam" id="PF07989">
    <property type="entry name" value="Cnn_1N"/>
    <property type="match status" value="1"/>
</dbReference>
<feature type="coiled-coil region" evidence="3">
    <location>
        <begin position="146"/>
        <end position="210"/>
    </location>
</feature>
<dbReference type="Proteomes" id="UP000033540">
    <property type="component" value="Unassembled WGS sequence"/>
</dbReference>
<feature type="domain" description="Centrosomin N-terminal motif 1" evidence="5">
    <location>
        <begin position="122"/>
        <end position="211"/>
    </location>
</feature>
<organism evidence="6 7">
    <name type="scientific">Aspergillus parasiticus (strain ATCC 56775 / NRRL 5862 / SRRC 143 / SU-1)</name>
    <dbReference type="NCBI Taxonomy" id="1403190"/>
    <lineage>
        <taxon>Eukaryota</taxon>
        <taxon>Fungi</taxon>
        <taxon>Dikarya</taxon>
        <taxon>Ascomycota</taxon>
        <taxon>Pezizomycotina</taxon>
        <taxon>Eurotiomycetes</taxon>
        <taxon>Eurotiomycetidae</taxon>
        <taxon>Eurotiales</taxon>
        <taxon>Aspergillaceae</taxon>
        <taxon>Aspergillus</taxon>
        <taxon>Aspergillus subgen. Circumdati</taxon>
    </lineage>
</organism>
<dbReference type="InterPro" id="IPR012943">
    <property type="entry name" value="Cnn_1N"/>
</dbReference>
<keyword evidence="3" id="KW-0175">Coiled coil</keyword>
<proteinExistence type="predicted"/>
<gene>
    <name evidence="6" type="ORF">P875_00010433</name>
</gene>
<evidence type="ECO:0000313" key="7">
    <source>
        <dbReference type="Proteomes" id="UP000033540"/>
    </source>
</evidence>
<keyword evidence="2" id="KW-0963">Cytoplasm</keyword>
<reference evidence="6 7" key="1">
    <citation type="submission" date="2015-02" db="EMBL/GenBank/DDBJ databases">
        <title>Draft genome sequence of Aspergillus parasiticus SU-1.</title>
        <authorList>
            <person name="Yu J."/>
            <person name="Fedorova N."/>
            <person name="Yin Y."/>
            <person name="Losada L."/>
            <person name="Zafar N."/>
            <person name="Taujale R."/>
            <person name="Ehrlich K.C."/>
            <person name="Bhatnagar D."/>
            <person name="Cleveland T.E."/>
            <person name="Bennett J.W."/>
            <person name="Nierman W.C."/>
        </authorList>
    </citation>
    <scope>NUCLEOTIDE SEQUENCE [LARGE SCALE GENOMIC DNA]</scope>
    <source>
        <strain evidence="7">ATCC 56775 / NRRL 5862 / SRRC 143 / SU-1</strain>
    </source>
</reference>
<name>A0A0F0IDS3_ASPPU</name>
<evidence type="ECO:0000256" key="4">
    <source>
        <dbReference type="SAM" id="MobiDB-lite"/>
    </source>
</evidence>
<dbReference type="GO" id="GO:0005815">
    <property type="term" value="C:microtubule organizing center"/>
    <property type="evidence" value="ECO:0007669"/>
    <property type="project" value="InterPro"/>
</dbReference>
<dbReference type="GO" id="GO:0005737">
    <property type="term" value="C:cytoplasm"/>
    <property type="evidence" value="ECO:0007669"/>
    <property type="project" value="UniProtKB-SubCell"/>
</dbReference>
<dbReference type="EMBL" id="JZEE01000371">
    <property type="protein sequence ID" value="KJK65316.1"/>
    <property type="molecule type" value="Genomic_DNA"/>
</dbReference>
<protein>
    <recommendedName>
        <fullName evidence="5">Centrosomin N-terminal motif 1 domain-containing protein</fullName>
    </recommendedName>
</protein>
<evidence type="ECO:0000313" key="6">
    <source>
        <dbReference type="EMBL" id="KJK65316.1"/>
    </source>
</evidence>
<feature type="compositionally biased region" description="Polar residues" evidence="4">
    <location>
        <begin position="18"/>
        <end position="30"/>
    </location>
</feature>